<gene>
    <name evidence="1" type="ORF">ND2E_1974</name>
</gene>
<accession>A0A099KU13</accession>
<evidence type="ECO:0000313" key="2">
    <source>
        <dbReference type="Proteomes" id="UP000029843"/>
    </source>
</evidence>
<dbReference type="PATRIC" id="fig|28229.4.peg.997"/>
<dbReference type="OrthoDB" id="9802518at2"/>
<dbReference type="Proteomes" id="UP000029843">
    <property type="component" value="Unassembled WGS sequence"/>
</dbReference>
<dbReference type="CDD" id="cd07910">
    <property type="entry name" value="MiaE"/>
    <property type="match status" value="1"/>
</dbReference>
<sequence length="190" mass="21768">MFELKHHTGQDWVDAVMADFNRFLQDHAAAEKKASGMAMAMLSHYPDKAKLVRAMTDLAIEELIHFKQVLKLLIARDVTLGQDKKDPYITQIRALFRNGTSFFLMDRLLVAAVIEARGYEKFWLVSQALPEGKDKDLYVAIAKSEEKHKNLFVELAYEYFDKTEVDQRLEEILIAEAEICAGLPIRAVLH</sequence>
<organism evidence="1 2">
    <name type="scientific">Colwellia psychrerythraea</name>
    <name type="common">Vibrio psychroerythus</name>
    <dbReference type="NCBI Taxonomy" id="28229"/>
    <lineage>
        <taxon>Bacteria</taxon>
        <taxon>Pseudomonadati</taxon>
        <taxon>Pseudomonadota</taxon>
        <taxon>Gammaproteobacteria</taxon>
        <taxon>Alteromonadales</taxon>
        <taxon>Colwelliaceae</taxon>
        <taxon>Colwellia</taxon>
    </lineage>
</organism>
<dbReference type="PANTHER" id="PTHR42637:SF1">
    <property type="entry name" value="TRNA 2-(METHYLSULFANYL)-N(6)-ISOPENTENYLADENOSINE(37) HYDROXYLASE"/>
    <property type="match status" value="1"/>
</dbReference>
<dbReference type="Gene3D" id="1.20.1260.10">
    <property type="match status" value="1"/>
</dbReference>
<dbReference type="SUPFAM" id="SSF47240">
    <property type="entry name" value="Ferritin-like"/>
    <property type="match status" value="1"/>
</dbReference>
<dbReference type="RefSeq" id="WP_033092774.1">
    <property type="nucleotide sequence ID" value="NZ_JQED01000007.1"/>
</dbReference>
<reference evidence="1 2" key="1">
    <citation type="submission" date="2014-08" db="EMBL/GenBank/DDBJ databases">
        <title>Genomic and Phenotypic Diversity of Colwellia psychrerythraea strains from Disparate Marine Basins.</title>
        <authorList>
            <person name="Techtmann S.M."/>
            <person name="Stelling S.C."/>
            <person name="Utturkar S.M."/>
            <person name="Alshibli N."/>
            <person name="Harris A."/>
            <person name="Brown S.D."/>
            <person name="Hazen T.C."/>
        </authorList>
    </citation>
    <scope>NUCLEOTIDE SEQUENCE [LARGE SCALE GENOMIC DNA]</scope>
    <source>
        <strain evidence="1 2">ND2E</strain>
    </source>
</reference>
<proteinExistence type="predicted"/>
<protein>
    <submittedName>
        <fullName evidence="1">tRNA-hydroxylase</fullName>
    </submittedName>
</protein>
<evidence type="ECO:0000313" key="1">
    <source>
        <dbReference type="EMBL" id="KGJ94041.1"/>
    </source>
</evidence>
<dbReference type="InterPro" id="IPR012347">
    <property type="entry name" value="Ferritin-like"/>
</dbReference>
<dbReference type="EMBL" id="JQED01000007">
    <property type="protein sequence ID" value="KGJ94041.1"/>
    <property type="molecule type" value="Genomic_DNA"/>
</dbReference>
<comment type="caution">
    <text evidence="1">The sequence shown here is derived from an EMBL/GenBank/DDBJ whole genome shotgun (WGS) entry which is preliminary data.</text>
</comment>
<dbReference type="InterPro" id="IPR010386">
    <property type="entry name" value="tRNA-Hydrxlase_MiaE"/>
</dbReference>
<dbReference type="Pfam" id="PF06175">
    <property type="entry name" value="MiaE"/>
    <property type="match status" value="1"/>
</dbReference>
<dbReference type="GO" id="GO:0006400">
    <property type="term" value="P:tRNA modification"/>
    <property type="evidence" value="ECO:0007669"/>
    <property type="project" value="InterPro"/>
</dbReference>
<dbReference type="AlphaFoldDB" id="A0A099KU13"/>
<dbReference type="PANTHER" id="PTHR42637">
    <property type="entry name" value="TRNA-(MS[2]IO[6]A)-HYDROXYLASE"/>
    <property type="match status" value="1"/>
</dbReference>
<dbReference type="GO" id="GO:0045301">
    <property type="term" value="F:tRNA 2-(methylsulfanyl)-N(6)-isopentenyladenosine(37) hydroxylase activity"/>
    <property type="evidence" value="ECO:0007669"/>
    <property type="project" value="InterPro"/>
</dbReference>
<dbReference type="InterPro" id="IPR009078">
    <property type="entry name" value="Ferritin-like_SF"/>
</dbReference>
<name>A0A099KU13_COLPS</name>